<comment type="caution">
    <text evidence="1">The sequence shown here is derived from an EMBL/GenBank/DDBJ whole genome shotgun (WGS) entry which is preliminary data.</text>
</comment>
<dbReference type="EMBL" id="LXQA011219402">
    <property type="protein sequence ID" value="MCI89438.1"/>
    <property type="molecule type" value="Genomic_DNA"/>
</dbReference>
<feature type="non-terminal residue" evidence="1">
    <location>
        <position position="1"/>
    </location>
</feature>
<proteinExistence type="predicted"/>
<keyword evidence="2" id="KW-1185">Reference proteome</keyword>
<evidence type="ECO:0000313" key="1">
    <source>
        <dbReference type="EMBL" id="MCI89438.1"/>
    </source>
</evidence>
<organism evidence="1 2">
    <name type="scientific">Trifolium medium</name>
    <dbReference type="NCBI Taxonomy" id="97028"/>
    <lineage>
        <taxon>Eukaryota</taxon>
        <taxon>Viridiplantae</taxon>
        <taxon>Streptophyta</taxon>
        <taxon>Embryophyta</taxon>
        <taxon>Tracheophyta</taxon>
        <taxon>Spermatophyta</taxon>
        <taxon>Magnoliopsida</taxon>
        <taxon>eudicotyledons</taxon>
        <taxon>Gunneridae</taxon>
        <taxon>Pentapetalae</taxon>
        <taxon>rosids</taxon>
        <taxon>fabids</taxon>
        <taxon>Fabales</taxon>
        <taxon>Fabaceae</taxon>
        <taxon>Papilionoideae</taxon>
        <taxon>50 kb inversion clade</taxon>
        <taxon>NPAAA clade</taxon>
        <taxon>Hologalegina</taxon>
        <taxon>IRL clade</taxon>
        <taxon>Trifolieae</taxon>
        <taxon>Trifolium</taxon>
    </lineage>
</organism>
<dbReference type="AlphaFoldDB" id="A0A392VM04"/>
<sequence length="29" mass="3406">VVVGEWPWRRENDNEDSVSKKKESSVECL</sequence>
<dbReference type="Proteomes" id="UP000265520">
    <property type="component" value="Unassembled WGS sequence"/>
</dbReference>
<name>A0A392VM04_9FABA</name>
<accession>A0A392VM04</accession>
<evidence type="ECO:0000313" key="2">
    <source>
        <dbReference type="Proteomes" id="UP000265520"/>
    </source>
</evidence>
<protein>
    <submittedName>
        <fullName evidence="1">Uncharacterized protein</fullName>
    </submittedName>
</protein>
<reference evidence="1 2" key="1">
    <citation type="journal article" date="2018" name="Front. Plant Sci.">
        <title>Red Clover (Trifolium pratense) and Zigzag Clover (T. medium) - A Picture of Genomic Similarities and Differences.</title>
        <authorList>
            <person name="Dluhosova J."/>
            <person name="Istvanek J."/>
            <person name="Nedelnik J."/>
            <person name="Repkova J."/>
        </authorList>
    </citation>
    <scope>NUCLEOTIDE SEQUENCE [LARGE SCALE GENOMIC DNA]</scope>
    <source>
        <strain evidence="2">cv. 10/8</strain>
        <tissue evidence="1">Leaf</tissue>
    </source>
</reference>